<feature type="domain" description="HTH merR-type" evidence="5">
    <location>
        <begin position="1"/>
        <end position="72"/>
    </location>
</feature>
<dbReference type="CDD" id="cd01106">
    <property type="entry name" value="HTH_TipAL-Mta"/>
    <property type="match status" value="1"/>
</dbReference>
<dbReference type="Gene3D" id="1.10.1660.10">
    <property type="match status" value="1"/>
</dbReference>
<dbReference type="SMART" id="SM00422">
    <property type="entry name" value="HTH_MERR"/>
    <property type="match status" value="1"/>
</dbReference>
<evidence type="ECO:0000256" key="3">
    <source>
        <dbReference type="ARBA" id="ARBA00023159"/>
    </source>
</evidence>
<dbReference type="InterPro" id="IPR047057">
    <property type="entry name" value="MerR_fam"/>
</dbReference>
<evidence type="ECO:0000256" key="2">
    <source>
        <dbReference type="ARBA" id="ARBA00023125"/>
    </source>
</evidence>
<dbReference type="Proteomes" id="UP001238805">
    <property type="component" value="Chromosome"/>
</dbReference>
<dbReference type="EMBL" id="CP126970">
    <property type="protein sequence ID" value="WIM70565.1"/>
    <property type="molecule type" value="Genomic_DNA"/>
</dbReference>
<dbReference type="InterPro" id="IPR009061">
    <property type="entry name" value="DNA-bd_dom_put_sf"/>
</dbReference>
<dbReference type="PANTHER" id="PTHR30204">
    <property type="entry name" value="REDOX-CYCLING DRUG-SENSING TRANSCRIPTIONAL ACTIVATOR SOXR"/>
    <property type="match status" value="1"/>
</dbReference>
<keyword evidence="1" id="KW-0805">Transcription regulation</keyword>
<dbReference type="InterPro" id="IPR036244">
    <property type="entry name" value="TipA-like_antibiotic-bd"/>
</dbReference>
<evidence type="ECO:0000259" key="5">
    <source>
        <dbReference type="PROSITE" id="PS50937"/>
    </source>
</evidence>
<dbReference type="Pfam" id="PF07739">
    <property type="entry name" value="TipAS"/>
    <property type="match status" value="1"/>
</dbReference>
<dbReference type="Gene3D" id="1.10.490.50">
    <property type="entry name" value="Antibiotic binding domain of TipA-like multidrug resistance regulators"/>
    <property type="match status" value="1"/>
</dbReference>
<evidence type="ECO:0000256" key="4">
    <source>
        <dbReference type="ARBA" id="ARBA00023163"/>
    </source>
</evidence>
<dbReference type="InterPro" id="IPR012925">
    <property type="entry name" value="TipAS_dom"/>
</dbReference>
<keyword evidence="3" id="KW-0010">Activator</keyword>
<protein>
    <submittedName>
        <fullName evidence="6">MerR family transcriptional regulator</fullName>
    </submittedName>
</protein>
<dbReference type="PROSITE" id="PS50937">
    <property type="entry name" value="HTH_MERR_2"/>
    <property type="match status" value="1"/>
</dbReference>
<reference evidence="6 7" key="1">
    <citation type="submission" date="2023-05" db="EMBL/GenBank/DDBJ databases">
        <title>Corynebacterium suedekumii sp. nov. and Corynebacterium breve sp. nov. isolated from raw cow's milk.</title>
        <authorList>
            <person name="Baer M.K."/>
            <person name="Mehl L."/>
            <person name="Hellmuth R."/>
            <person name="Marke G."/>
            <person name="Lipski A."/>
        </authorList>
    </citation>
    <scope>NUCLEOTIDE SEQUENCE [LARGE SCALE GENOMIC DNA]</scope>
    <source>
        <strain evidence="6 7">LM112</strain>
    </source>
</reference>
<dbReference type="RefSeq" id="WP_284875153.1">
    <property type="nucleotide sequence ID" value="NZ_CP126970.1"/>
</dbReference>
<keyword evidence="4" id="KW-0804">Transcription</keyword>
<keyword evidence="2" id="KW-0238">DNA-binding</keyword>
<dbReference type="Pfam" id="PF13411">
    <property type="entry name" value="MerR_1"/>
    <property type="match status" value="1"/>
</dbReference>
<gene>
    <name evidence="6" type="ORF">QP029_01570</name>
</gene>
<dbReference type="InterPro" id="IPR000551">
    <property type="entry name" value="MerR-type_HTH_dom"/>
</dbReference>
<organism evidence="6 7">
    <name type="scientific">Corynebacterium suedekumii</name>
    <dbReference type="NCBI Taxonomy" id="3049801"/>
    <lineage>
        <taxon>Bacteria</taxon>
        <taxon>Bacillati</taxon>
        <taxon>Actinomycetota</taxon>
        <taxon>Actinomycetes</taxon>
        <taxon>Mycobacteriales</taxon>
        <taxon>Corynebacteriaceae</taxon>
        <taxon>Corynebacterium</taxon>
    </lineage>
</organism>
<dbReference type="PANTHER" id="PTHR30204:SF90">
    <property type="entry name" value="HTH-TYPE TRANSCRIPTIONAL ACTIVATOR MTA"/>
    <property type="match status" value="1"/>
</dbReference>
<sequence>MTDYSIGEAADILHVTTRTLRHWDQIGLLVPTWRTWSDHRLYTDDDLERALQILVYREAGVPLKEIGELLDAPGTAAERLRRQREVLVERIGHLHRMVRAVDDLLEGGDTMSMNEKVELFGEEWPGYQQEAEERWGDTPEWEQSQARQKNMTRADWQQVKDDQDGFVATLVDAAERGVAPGSAEAEAIVAKHRESIGQFYEVTAEKQVLLARMYTCDERFNATYQGHADYLLTLIEAQAEKEGVDLANVQWS</sequence>
<proteinExistence type="predicted"/>
<evidence type="ECO:0000313" key="7">
    <source>
        <dbReference type="Proteomes" id="UP001238805"/>
    </source>
</evidence>
<accession>A0ABY8VSN6</accession>
<dbReference type="SUPFAM" id="SSF89082">
    <property type="entry name" value="Antibiotic binding domain of TipA-like multidrug resistance regulators"/>
    <property type="match status" value="1"/>
</dbReference>
<evidence type="ECO:0000313" key="6">
    <source>
        <dbReference type="EMBL" id="WIM70565.1"/>
    </source>
</evidence>
<name>A0ABY8VSN6_9CORY</name>
<evidence type="ECO:0000256" key="1">
    <source>
        <dbReference type="ARBA" id="ARBA00023015"/>
    </source>
</evidence>
<dbReference type="SUPFAM" id="SSF46955">
    <property type="entry name" value="Putative DNA-binding domain"/>
    <property type="match status" value="1"/>
</dbReference>
<keyword evidence="7" id="KW-1185">Reference proteome</keyword>